<dbReference type="GO" id="GO:0016757">
    <property type="term" value="F:glycosyltransferase activity"/>
    <property type="evidence" value="ECO:0007669"/>
    <property type="project" value="InterPro"/>
</dbReference>
<protein>
    <recommendedName>
        <fullName evidence="1">Glycosyl transferase family 1 domain-containing protein</fullName>
    </recommendedName>
</protein>
<dbReference type="InterPro" id="IPR050194">
    <property type="entry name" value="Glycosyltransferase_grp1"/>
</dbReference>
<organism evidence="2">
    <name type="scientific">marine metagenome</name>
    <dbReference type="NCBI Taxonomy" id="408172"/>
    <lineage>
        <taxon>unclassified sequences</taxon>
        <taxon>metagenomes</taxon>
        <taxon>ecological metagenomes</taxon>
    </lineage>
</organism>
<dbReference type="Gene3D" id="3.40.50.2000">
    <property type="entry name" value="Glycogen Phosphorylase B"/>
    <property type="match status" value="1"/>
</dbReference>
<dbReference type="InterPro" id="IPR001296">
    <property type="entry name" value="Glyco_trans_1"/>
</dbReference>
<dbReference type="PANTHER" id="PTHR45947:SF3">
    <property type="entry name" value="SULFOQUINOVOSYL TRANSFERASE SQD2"/>
    <property type="match status" value="1"/>
</dbReference>
<evidence type="ECO:0000313" key="2">
    <source>
        <dbReference type="EMBL" id="SUZ51850.1"/>
    </source>
</evidence>
<reference evidence="2" key="1">
    <citation type="submission" date="2018-05" db="EMBL/GenBank/DDBJ databases">
        <authorList>
            <person name="Lanie J.A."/>
            <person name="Ng W.-L."/>
            <person name="Kazmierczak K.M."/>
            <person name="Andrzejewski T.M."/>
            <person name="Davidsen T.M."/>
            <person name="Wayne K.J."/>
            <person name="Tettelin H."/>
            <person name="Glass J.I."/>
            <person name="Rusch D."/>
            <person name="Podicherti R."/>
            <person name="Tsui H.-C.T."/>
            <person name="Winkler M.E."/>
        </authorList>
    </citation>
    <scope>NUCLEOTIDE SEQUENCE</scope>
</reference>
<feature type="domain" description="Glycosyl transferase family 1" evidence="1">
    <location>
        <begin position="170"/>
        <end position="322"/>
    </location>
</feature>
<dbReference type="SUPFAM" id="SSF53756">
    <property type="entry name" value="UDP-Glycosyltransferase/glycogen phosphorylase"/>
    <property type="match status" value="1"/>
</dbReference>
<dbReference type="AlphaFoldDB" id="A0A381NB55"/>
<name>A0A381NB55_9ZZZZ</name>
<dbReference type="PANTHER" id="PTHR45947">
    <property type="entry name" value="SULFOQUINOVOSYL TRANSFERASE SQD2"/>
    <property type="match status" value="1"/>
</dbReference>
<feature type="non-terminal residue" evidence="2">
    <location>
        <position position="1"/>
    </location>
</feature>
<gene>
    <name evidence="2" type="ORF">METZ01_LOCUS4704</name>
</gene>
<dbReference type="EMBL" id="UINC01000243">
    <property type="protein sequence ID" value="SUZ51850.1"/>
    <property type="molecule type" value="Genomic_DNA"/>
</dbReference>
<dbReference type="Pfam" id="PF00534">
    <property type="entry name" value="Glycos_transf_1"/>
    <property type="match status" value="1"/>
</dbReference>
<accession>A0A381NB55</accession>
<sequence>VIASITSVLNFNKCYTLINIMDPQDVSKTLSYHNTPIIQTSLKTLGKNFRFLFFLFPYFIKKLKVDKDTKLIVSSSFSVAKGIKKTGKNQIHICYCQARNQRYLWDNKGIYFNVFARTVLSPILFVLRRLDIEQAKNPDYIIANSRFVQKWIEKKYKRDAFVIHPPVDTKKFLLNNNKEEYYVTAARLEPYKRVDLLVSAFNQINDKLIIIGSGSQRKRLMKQANNNIEFVEYSKPHKVYSIVSKAKAFLHAGTEDFGIAPVEAQACGTPVIAYADGGALETVINGKTGILFNDQTPEAILEAIKRFNQTKFDYSQIRKNSERFSVENFERNFKRHILNKTKEWQEKNKEDSQDILGQ</sequence>
<proteinExistence type="predicted"/>
<evidence type="ECO:0000259" key="1">
    <source>
        <dbReference type="Pfam" id="PF00534"/>
    </source>
</evidence>